<evidence type="ECO:0000313" key="2">
    <source>
        <dbReference type="Proteomes" id="UP001239111"/>
    </source>
</evidence>
<comment type="caution">
    <text evidence="1">The sequence shown here is derived from an EMBL/GenBank/DDBJ whole genome shotgun (WGS) entry which is preliminary data.</text>
</comment>
<protein>
    <submittedName>
        <fullName evidence="1">Uncharacterized protein</fullName>
    </submittedName>
</protein>
<evidence type="ECO:0000313" key="1">
    <source>
        <dbReference type="EMBL" id="KAJ8666102.1"/>
    </source>
</evidence>
<name>A0ACC2N707_9HYME</name>
<proteinExistence type="predicted"/>
<organism evidence="1 2">
    <name type="scientific">Eretmocerus hayati</name>
    <dbReference type="NCBI Taxonomy" id="131215"/>
    <lineage>
        <taxon>Eukaryota</taxon>
        <taxon>Metazoa</taxon>
        <taxon>Ecdysozoa</taxon>
        <taxon>Arthropoda</taxon>
        <taxon>Hexapoda</taxon>
        <taxon>Insecta</taxon>
        <taxon>Pterygota</taxon>
        <taxon>Neoptera</taxon>
        <taxon>Endopterygota</taxon>
        <taxon>Hymenoptera</taxon>
        <taxon>Apocrita</taxon>
        <taxon>Proctotrupomorpha</taxon>
        <taxon>Chalcidoidea</taxon>
        <taxon>Aphelinidae</taxon>
        <taxon>Aphelininae</taxon>
        <taxon>Eretmocerus</taxon>
    </lineage>
</organism>
<sequence length="355" mass="40446">MEFQQDYGPGLDPALFILELMKFTLFLYNNASVSRKFIDIIIKSFNNFIYYLLIPYLKQQIRTELSNDIDPDTMGKIFLVLDNSRSPFSSLLTEKQRFAMYENESVYQTPKDFKIGVSKKKEIEVGLTETIRQTVSGIHIPLPETLRVFLQIPGVFKSMMEYQASLLEQKVTVSNIIQAKLWLTKFLSFVRDRLVFPLIVFFDDCETRNPLGSHSGEQKFGAVYVSLPCLPPHLSSKISNISISTIFHTKDRDEYGNRACFQPLLQDLKYLSETGITISIDGVLTQVYFECVLFVGDNLGLNSCCGFVSNFLVDYCCRICRATADQIKKLKTECSSLVRDARNYSEDLLNETGGG</sequence>
<accession>A0ACC2N707</accession>
<reference evidence="1" key="1">
    <citation type="submission" date="2023-04" db="EMBL/GenBank/DDBJ databases">
        <title>A chromosome-level genome assembly of the parasitoid wasp Eretmocerus hayati.</title>
        <authorList>
            <person name="Zhong Y."/>
            <person name="Liu S."/>
            <person name="Liu Y."/>
        </authorList>
    </citation>
    <scope>NUCLEOTIDE SEQUENCE</scope>
    <source>
        <strain evidence="1">ZJU_SS_LIU_2023</strain>
    </source>
</reference>
<gene>
    <name evidence="1" type="ORF">QAD02_007764</name>
</gene>
<keyword evidence="2" id="KW-1185">Reference proteome</keyword>
<dbReference type="EMBL" id="CM056744">
    <property type="protein sequence ID" value="KAJ8666102.1"/>
    <property type="molecule type" value="Genomic_DNA"/>
</dbReference>
<dbReference type="Proteomes" id="UP001239111">
    <property type="component" value="Chromosome 4"/>
</dbReference>